<dbReference type="InterPro" id="IPR002204">
    <property type="entry name" value="3-OH-isobutyrate_DH-rel_CS"/>
</dbReference>
<protein>
    <submittedName>
        <fullName evidence="2">Nuclear transport factor 2 family protein</fullName>
    </submittedName>
</protein>
<evidence type="ECO:0000259" key="1">
    <source>
        <dbReference type="Pfam" id="PF03446"/>
    </source>
</evidence>
<dbReference type="InterPro" id="IPR039437">
    <property type="entry name" value="FrzH/put_lumazine-bd"/>
</dbReference>
<dbReference type="EMBL" id="CP141059">
    <property type="protein sequence ID" value="WQQ28427.1"/>
    <property type="molecule type" value="Genomic_DNA"/>
</dbReference>
<sequence length="416" mass="42947">MTRSETSSLPSVAVLGLGRMGAAMARRLHSRGHPVVTWSRSGRIVDDLTSVASPSAAVGTADVVLLCLFDGPACSAVVTSVRDHLDAGTVVVNTSTVGVHEAVALDADVRGSGAAYVHAPVMGSVPAVQSGALTVLVGSGEAYAAPASTVLDGLGDVLRCGAVADAAAAKLLANGVLGGAVLNLRYALIRAEELGIQPGPALSVLERTILGRLVGGKRDALEKGDFSDADFTVGALAKDLTLLAAHARSAEGLRDSVVGARDRGVAGPDDDIVALCAVEPEVDRPHRLSIAPGVTAAPEVLAPLEAYVAGHATGDASHHRRAFLPTAHIEGVRDGELVSWPLEDFCTLFKGQPAADETQRRRRIDRVEVAGSVANATLTLHHGADVFTDLFLLVRVGEGWRIANKAYHRSPSVIDG</sequence>
<dbReference type="InterPro" id="IPR051265">
    <property type="entry name" value="HIBADH-related_NP60_sf"/>
</dbReference>
<dbReference type="PANTHER" id="PTHR43580:SF2">
    <property type="entry name" value="CYTOKINE-LIKE NUCLEAR FACTOR N-PAC"/>
    <property type="match status" value="1"/>
</dbReference>
<proteinExistence type="predicted"/>
<dbReference type="InterPro" id="IPR013328">
    <property type="entry name" value="6PGD_dom2"/>
</dbReference>
<dbReference type="Gene3D" id="3.10.450.50">
    <property type="match status" value="1"/>
</dbReference>
<evidence type="ECO:0000313" key="3">
    <source>
        <dbReference type="Proteomes" id="UP001327225"/>
    </source>
</evidence>
<feature type="domain" description="6-phosphogluconate dehydrogenase NADP-binding" evidence="1">
    <location>
        <begin position="12"/>
        <end position="157"/>
    </location>
</feature>
<gene>
    <name evidence="2" type="ORF">SHK19_09380</name>
</gene>
<evidence type="ECO:0000313" key="2">
    <source>
        <dbReference type="EMBL" id="WQQ28427.1"/>
    </source>
</evidence>
<dbReference type="Gene3D" id="1.10.1040.10">
    <property type="entry name" value="N-(1-d-carboxylethyl)-l-norvaline Dehydrogenase, domain 2"/>
    <property type="match status" value="1"/>
</dbReference>
<dbReference type="InterPro" id="IPR032710">
    <property type="entry name" value="NTF2-like_dom_sf"/>
</dbReference>
<dbReference type="Pfam" id="PF03446">
    <property type="entry name" value="NAD_binding_2"/>
    <property type="match status" value="1"/>
</dbReference>
<dbReference type="Pfam" id="PF12893">
    <property type="entry name" value="Lumazine_bd_2"/>
    <property type="match status" value="1"/>
</dbReference>
<reference evidence="3" key="1">
    <citation type="submission" date="2023-12" db="EMBL/GenBank/DDBJ databases">
        <title>Novel species in genus Nocardioides.</title>
        <authorList>
            <person name="Zhou H."/>
        </authorList>
    </citation>
    <scope>NUCLEOTIDE SEQUENCE [LARGE SCALE GENOMIC DNA]</scope>
    <source>
        <strain evidence="3">HM61</strain>
    </source>
</reference>
<dbReference type="InterPro" id="IPR036291">
    <property type="entry name" value="NAD(P)-bd_dom_sf"/>
</dbReference>
<name>A0ABZ0ZXU7_9ACTN</name>
<keyword evidence="3" id="KW-1185">Reference proteome</keyword>
<dbReference type="PANTHER" id="PTHR43580">
    <property type="entry name" value="OXIDOREDUCTASE GLYR1-RELATED"/>
    <property type="match status" value="1"/>
</dbReference>
<dbReference type="RefSeq" id="WP_322938489.1">
    <property type="nucleotide sequence ID" value="NZ_CP141059.1"/>
</dbReference>
<dbReference type="Proteomes" id="UP001327225">
    <property type="component" value="Chromosome"/>
</dbReference>
<accession>A0ABZ0ZXU7</accession>
<dbReference type="SUPFAM" id="SSF54427">
    <property type="entry name" value="NTF2-like"/>
    <property type="match status" value="1"/>
</dbReference>
<dbReference type="PROSITE" id="PS00895">
    <property type="entry name" value="3_HYDROXYISOBUT_DH"/>
    <property type="match status" value="1"/>
</dbReference>
<dbReference type="SUPFAM" id="SSF51735">
    <property type="entry name" value="NAD(P)-binding Rossmann-fold domains"/>
    <property type="match status" value="1"/>
</dbReference>
<organism evidence="2 3">
    <name type="scientific">Nocardioides bizhenqiangii</name>
    <dbReference type="NCBI Taxonomy" id="3095076"/>
    <lineage>
        <taxon>Bacteria</taxon>
        <taxon>Bacillati</taxon>
        <taxon>Actinomycetota</taxon>
        <taxon>Actinomycetes</taxon>
        <taxon>Propionibacteriales</taxon>
        <taxon>Nocardioidaceae</taxon>
        <taxon>Nocardioides</taxon>
    </lineage>
</organism>
<dbReference type="Gene3D" id="3.40.50.720">
    <property type="entry name" value="NAD(P)-binding Rossmann-like Domain"/>
    <property type="match status" value="1"/>
</dbReference>
<dbReference type="InterPro" id="IPR006115">
    <property type="entry name" value="6PGDH_NADP-bd"/>
</dbReference>